<keyword evidence="1" id="KW-1133">Transmembrane helix</keyword>
<reference evidence="3" key="1">
    <citation type="submission" date="2023-01" db="EMBL/GenBank/DDBJ databases">
        <title>Key to firefly adult light organ development and bioluminescence: homeobox transcription factors regulate luciferase expression and transportation to peroxisome.</title>
        <authorList>
            <person name="Fu X."/>
        </authorList>
    </citation>
    <scope>NUCLEOTIDE SEQUENCE [LARGE SCALE GENOMIC DNA]</scope>
</reference>
<keyword evidence="3" id="KW-1185">Reference proteome</keyword>
<proteinExistence type="predicted"/>
<keyword evidence="1" id="KW-0812">Transmembrane</keyword>
<feature type="transmembrane region" description="Helical" evidence="1">
    <location>
        <begin position="25"/>
        <end position="44"/>
    </location>
</feature>
<organism evidence="2 3">
    <name type="scientific">Aquatica leii</name>
    <dbReference type="NCBI Taxonomy" id="1421715"/>
    <lineage>
        <taxon>Eukaryota</taxon>
        <taxon>Metazoa</taxon>
        <taxon>Ecdysozoa</taxon>
        <taxon>Arthropoda</taxon>
        <taxon>Hexapoda</taxon>
        <taxon>Insecta</taxon>
        <taxon>Pterygota</taxon>
        <taxon>Neoptera</taxon>
        <taxon>Endopterygota</taxon>
        <taxon>Coleoptera</taxon>
        <taxon>Polyphaga</taxon>
        <taxon>Elateriformia</taxon>
        <taxon>Elateroidea</taxon>
        <taxon>Lampyridae</taxon>
        <taxon>Luciolinae</taxon>
        <taxon>Aquatica</taxon>
    </lineage>
</organism>
<evidence type="ECO:0000313" key="3">
    <source>
        <dbReference type="Proteomes" id="UP001353858"/>
    </source>
</evidence>
<dbReference type="AlphaFoldDB" id="A0AAN7NYX2"/>
<evidence type="ECO:0000313" key="2">
    <source>
        <dbReference type="EMBL" id="KAK4873174.1"/>
    </source>
</evidence>
<dbReference type="Proteomes" id="UP001353858">
    <property type="component" value="Unassembled WGS sequence"/>
</dbReference>
<protein>
    <submittedName>
        <fullName evidence="2">Uncharacterized protein</fullName>
    </submittedName>
</protein>
<name>A0AAN7NYX2_9COLE</name>
<keyword evidence="1" id="KW-0472">Membrane</keyword>
<evidence type="ECO:0000256" key="1">
    <source>
        <dbReference type="SAM" id="Phobius"/>
    </source>
</evidence>
<comment type="caution">
    <text evidence="2">The sequence shown here is derived from an EMBL/GenBank/DDBJ whole genome shotgun (WGS) entry which is preliminary data.</text>
</comment>
<accession>A0AAN7NYX2</accession>
<dbReference type="EMBL" id="JARPUR010000007">
    <property type="protein sequence ID" value="KAK4873174.1"/>
    <property type="molecule type" value="Genomic_DNA"/>
</dbReference>
<gene>
    <name evidence="2" type="ORF">RN001_015203</name>
</gene>
<sequence length="91" mass="10342">MVIITVFLNYATYQFYLTHVLRKSVKMLTVIVAFALLFFVVTNANGPYHHIIIQIYDNEDTLVPSILTVKEGANLTLNCRTLHLIHHPGST</sequence>